<gene>
    <name evidence="6" type="ORF">HPHI1048_LOCUS9361</name>
</gene>
<feature type="compositionally biased region" description="Acidic residues" evidence="4">
    <location>
        <begin position="416"/>
        <end position="425"/>
    </location>
</feature>
<feature type="region of interest" description="Disordered" evidence="4">
    <location>
        <begin position="403"/>
        <end position="446"/>
    </location>
</feature>
<dbReference type="Pfam" id="PF13229">
    <property type="entry name" value="Beta_helix"/>
    <property type="match status" value="1"/>
</dbReference>
<name>A0A7S0EE08_9CRYP</name>
<organism evidence="6">
    <name type="scientific">Hanusia phi</name>
    <dbReference type="NCBI Taxonomy" id="3032"/>
    <lineage>
        <taxon>Eukaryota</taxon>
        <taxon>Cryptophyceae</taxon>
        <taxon>Pyrenomonadales</taxon>
        <taxon>Geminigeraceae</taxon>
        <taxon>Hanusia</taxon>
    </lineage>
</organism>
<dbReference type="EMBL" id="HBEO01013776">
    <property type="protein sequence ID" value="CAD8482119.1"/>
    <property type="molecule type" value="Transcribed_RNA"/>
</dbReference>
<dbReference type="InterPro" id="IPR039448">
    <property type="entry name" value="Beta_helix"/>
</dbReference>
<proteinExistence type="predicted"/>
<dbReference type="PANTHER" id="PTHR22990:SF15">
    <property type="entry name" value="F-BOX ONLY PROTEIN 10"/>
    <property type="match status" value="1"/>
</dbReference>
<dbReference type="PANTHER" id="PTHR22990">
    <property type="entry name" value="F-BOX ONLY PROTEIN"/>
    <property type="match status" value="1"/>
</dbReference>
<dbReference type="InterPro" id="IPR006626">
    <property type="entry name" value="PbH1"/>
</dbReference>
<dbReference type="InterPro" id="IPR051550">
    <property type="entry name" value="SCF-Subunits/Alg-Epimerases"/>
</dbReference>
<evidence type="ECO:0000256" key="4">
    <source>
        <dbReference type="SAM" id="MobiDB-lite"/>
    </source>
</evidence>
<evidence type="ECO:0000256" key="3">
    <source>
        <dbReference type="ARBA" id="ARBA00022786"/>
    </source>
</evidence>
<protein>
    <recommendedName>
        <fullName evidence="5">Right handed beta helix domain-containing protein</fullName>
    </recommendedName>
</protein>
<dbReference type="Gene3D" id="2.160.20.10">
    <property type="entry name" value="Single-stranded right-handed beta-helix, Pectin lyase-like"/>
    <property type="match status" value="1"/>
</dbReference>
<comment type="pathway">
    <text evidence="1">Protein modification; protein ubiquitination.</text>
</comment>
<evidence type="ECO:0000256" key="2">
    <source>
        <dbReference type="ARBA" id="ARBA00022737"/>
    </source>
</evidence>
<feature type="domain" description="Right handed beta helix" evidence="5">
    <location>
        <begin position="203"/>
        <end position="358"/>
    </location>
</feature>
<accession>A0A7S0EE08</accession>
<dbReference type="NCBIfam" id="TIGR03804">
    <property type="entry name" value="para_beta_helix"/>
    <property type="match status" value="2"/>
</dbReference>
<dbReference type="AlphaFoldDB" id="A0A7S0EE08"/>
<dbReference type="SMART" id="SM00710">
    <property type="entry name" value="PbH1"/>
    <property type="match status" value="5"/>
</dbReference>
<evidence type="ECO:0000259" key="5">
    <source>
        <dbReference type="Pfam" id="PF13229"/>
    </source>
</evidence>
<dbReference type="InterPro" id="IPR011050">
    <property type="entry name" value="Pectin_lyase_fold/virulence"/>
</dbReference>
<evidence type="ECO:0000313" key="6">
    <source>
        <dbReference type="EMBL" id="CAD8482119.1"/>
    </source>
</evidence>
<keyword evidence="3" id="KW-0833">Ubl conjugation pathway</keyword>
<dbReference type="InterPro" id="IPR012334">
    <property type="entry name" value="Pectin_lyas_fold"/>
</dbReference>
<sequence length="446" mass="48466">MGCFESKEIRDWSFQQFFKLNDWEGGLPTTSAVGIASRELRAYDWDAETSKAKVEEGVQGSFGRALQFVRPESLAMVDKEIQPVKLTHKKRVFRVPGEYKLIQDAIDSARDGDVIRVEAGRYREAIAVRKRVQLIGVGRIEDIVIEMPDDFMWGAASSATVLLEASEARLCNLTIVGSRTSCAVENMCGDLTMEGCLIRGGRSGIRVSKSASCLLRFCDIQDCHAHGIYISKQGCATLEKSHVVKCGCGILVGDLGSQCTVSGCDIDLCSQVGVMLNTSAQALIDDNNITRNAIAGICMSFSSRAVISSNRIFQNRQVGICVVEESIANISKNVVTGNGAWSIFVSESSTNTILDNNSVDSQSFEFSKDDVASQVPTHLIHAARHEFRTSGEVLNGDFKVNGTSEEQAMSQGQEQEQVEQAEVPDTEAPAPSSGSGSKRLAQEDDH</sequence>
<evidence type="ECO:0000256" key="1">
    <source>
        <dbReference type="ARBA" id="ARBA00004906"/>
    </source>
</evidence>
<reference evidence="6" key="1">
    <citation type="submission" date="2021-01" db="EMBL/GenBank/DDBJ databases">
        <authorList>
            <person name="Corre E."/>
            <person name="Pelletier E."/>
            <person name="Niang G."/>
            <person name="Scheremetjew M."/>
            <person name="Finn R."/>
            <person name="Kale V."/>
            <person name="Holt S."/>
            <person name="Cochrane G."/>
            <person name="Meng A."/>
            <person name="Brown T."/>
            <person name="Cohen L."/>
        </authorList>
    </citation>
    <scope>NUCLEOTIDE SEQUENCE</scope>
    <source>
        <strain evidence="6">CCMP325</strain>
    </source>
</reference>
<dbReference type="SUPFAM" id="SSF51126">
    <property type="entry name" value="Pectin lyase-like"/>
    <property type="match status" value="1"/>
</dbReference>
<keyword evidence="2" id="KW-0677">Repeat</keyword>
<feature type="compositionally biased region" description="Polar residues" evidence="4">
    <location>
        <begin position="403"/>
        <end position="412"/>
    </location>
</feature>
<dbReference type="InterPro" id="IPR022441">
    <property type="entry name" value="Para_beta_helix_rpt-2"/>
</dbReference>